<dbReference type="PANTHER" id="PTHR13355:SF11">
    <property type="entry name" value="GLUCOSAMINE 6-PHOSPHATE N-ACETYLTRANSFERASE"/>
    <property type="match status" value="1"/>
</dbReference>
<dbReference type="EMBL" id="WJQS01000003">
    <property type="protein sequence ID" value="MRI85140.1"/>
    <property type="molecule type" value="Genomic_DNA"/>
</dbReference>
<dbReference type="PROSITE" id="PS51186">
    <property type="entry name" value="GNAT"/>
    <property type="match status" value="1"/>
</dbReference>
<dbReference type="InterPro" id="IPR016181">
    <property type="entry name" value="Acyl_CoA_acyltransferase"/>
</dbReference>
<dbReference type="GO" id="GO:0004343">
    <property type="term" value="F:glucosamine 6-phosphate N-acetyltransferase activity"/>
    <property type="evidence" value="ECO:0007669"/>
    <property type="project" value="TreeGrafter"/>
</dbReference>
<name>A0A6I2GBK3_9LACT</name>
<organism evidence="3 4">
    <name type="scientific">Fundicoccus ignavus</name>
    <dbReference type="NCBI Taxonomy" id="2664442"/>
    <lineage>
        <taxon>Bacteria</taxon>
        <taxon>Bacillati</taxon>
        <taxon>Bacillota</taxon>
        <taxon>Bacilli</taxon>
        <taxon>Lactobacillales</taxon>
        <taxon>Aerococcaceae</taxon>
        <taxon>Fundicoccus</taxon>
    </lineage>
</organism>
<dbReference type="Gene3D" id="3.40.630.30">
    <property type="match status" value="1"/>
</dbReference>
<dbReference type="SUPFAM" id="SSF55729">
    <property type="entry name" value="Acyl-CoA N-acyltransferases (Nat)"/>
    <property type="match status" value="1"/>
</dbReference>
<keyword evidence="4" id="KW-1185">Reference proteome</keyword>
<proteinExistence type="predicted"/>
<dbReference type="AlphaFoldDB" id="A0A6I2GBK3"/>
<dbReference type="Pfam" id="PF00583">
    <property type="entry name" value="Acetyltransf_1"/>
    <property type="match status" value="1"/>
</dbReference>
<evidence type="ECO:0000313" key="3">
    <source>
        <dbReference type="EMBL" id="MRI85140.1"/>
    </source>
</evidence>
<reference evidence="4 5" key="1">
    <citation type="submission" date="2019-11" db="EMBL/GenBank/DDBJ databases">
        <title>Characterisation of Fundicoccus ignavus gen. nov. sp. nov., a novel genus of the family Aerococcaceae isolated from bulk tank milk.</title>
        <authorList>
            <person name="Siebert A."/>
            <person name="Huptas C."/>
            <person name="Wenning M."/>
            <person name="Scherer S."/>
            <person name="Doll E.V."/>
        </authorList>
    </citation>
    <scope>NUCLEOTIDE SEQUENCE [LARGE SCALE GENOMIC DNA]</scope>
    <source>
        <strain evidence="2 5">DSM 109653</strain>
        <strain evidence="3 4">WS4759</strain>
    </source>
</reference>
<dbReference type="CDD" id="cd04301">
    <property type="entry name" value="NAT_SF"/>
    <property type="match status" value="1"/>
</dbReference>
<protein>
    <submittedName>
        <fullName evidence="3">GNAT family N-acetyltransferase</fullName>
    </submittedName>
</protein>
<evidence type="ECO:0000313" key="4">
    <source>
        <dbReference type="Proteomes" id="UP000430975"/>
    </source>
</evidence>
<feature type="domain" description="N-acetyltransferase" evidence="1">
    <location>
        <begin position="4"/>
        <end position="146"/>
    </location>
</feature>
<dbReference type="InterPro" id="IPR039143">
    <property type="entry name" value="GNPNAT1-like"/>
</dbReference>
<dbReference type="PANTHER" id="PTHR13355">
    <property type="entry name" value="GLUCOSAMINE 6-PHOSPHATE N-ACETYLTRANSFERASE"/>
    <property type="match status" value="1"/>
</dbReference>
<accession>A0A6I2GBK3</accession>
<evidence type="ECO:0000259" key="1">
    <source>
        <dbReference type="PROSITE" id="PS51186"/>
    </source>
</evidence>
<evidence type="ECO:0000313" key="5">
    <source>
        <dbReference type="Proteomes" id="UP000469870"/>
    </source>
</evidence>
<dbReference type="InterPro" id="IPR000182">
    <property type="entry name" value="GNAT_dom"/>
</dbReference>
<comment type="caution">
    <text evidence="3">The sequence shown here is derived from an EMBL/GenBank/DDBJ whole genome shotgun (WGS) entry which is preliminary data.</text>
</comment>
<dbReference type="Proteomes" id="UP000469870">
    <property type="component" value="Unassembled WGS sequence"/>
</dbReference>
<dbReference type="EMBL" id="WJQR01000006">
    <property type="protein sequence ID" value="MRI81820.1"/>
    <property type="molecule type" value="Genomic_DNA"/>
</dbReference>
<keyword evidence="3" id="KW-0808">Transferase</keyword>
<dbReference type="Proteomes" id="UP000430975">
    <property type="component" value="Unassembled WGS sequence"/>
</dbReference>
<dbReference type="RefSeq" id="WP_153862049.1">
    <property type="nucleotide sequence ID" value="NZ_WJQR01000006.1"/>
</dbReference>
<sequence length="156" mass="17963">MLKFEWFEGTHSPEYRDALSIREKVFIKEQNVDVALEIDGEDDQRWHIVGYLNEQPVATSRVYFIKPNVLKIQRVAVSKAVRGQHIGLQLMQNVEKWAIEQGAKELILSAQDTVTPFYEKLGFNIANEVGYMDANIPHHDMAKSLKPKSNSFNEVF</sequence>
<gene>
    <name evidence="3" type="ORF">GIY09_04530</name>
    <name evidence="2" type="ORF">GIY11_07290</name>
</gene>
<evidence type="ECO:0000313" key="2">
    <source>
        <dbReference type="EMBL" id="MRI81820.1"/>
    </source>
</evidence>